<evidence type="ECO:0000256" key="8">
    <source>
        <dbReference type="ARBA" id="ARBA00022454"/>
    </source>
</evidence>
<feature type="region of interest" description="Disordered" evidence="25">
    <location>
        <begin position="677"/>
        <end position="698"/>
    </location>
</feature>
<keyword evidence="16" id="KW-0156">Chromatin regulator</keyword>
<evidence type="ECO:0000256" key="24">
    <source>
        <dbReference type="PROSITE-ProRule" id="PRU00339"/>
    </source>
</evidence>
<evidence type="ECO:0000256" key="9">
    <source>
        <dbReference type="ARBA" id="ARBA00022614"/>
    </source>
</evidence>
<keyword evidence="19" id="KW-0539">Nucleus</keyword>
<evidence type="ECO:0000256" key="16">
    <source>
        <dbReference type="ARBA" id="ARBA00022853"/>
    </source>
</evidence>
<feature type="repeat" description="ANK" evidence="23">
    <location>
        <begin position="530"/>
        <end position="562"/>
    </location>
</feature>
<dbReference type="GO" id="GO:0000724">
    <property type="term" value="P:double-strand break repair via homologous recombination"/>
    <property type="evidence" value="ECO:0007669"/>
    <property type="project" value="TreeGrafter"/>
</dbReference>
<organism evidence="26 27">
    <name type="scientific">Hermetia illucens</name>
    <name type="common">Black soldier fly</name>
    <dbReference type="NCBI Taxonomy" id="343691"/>
    <lineage>
        <taxon>Eukaryota</taxon>
        <taxon>Metazoa</taxon>
        <taxon>Ecdysozoa</taxon>
        <taxon>Arthropoda</taxon>
        <taxon>Hexapoda</taxon>
        <taxon>Insecta</taxon>
        <taxon>Pterygota</taxon>
        <taxon>Neoptera</taxon>
        <taxon>Endopterygota</taxon>
        <taxon>Diptera</taxon>
        <taxon>Brachycera</taxon>
        <taxon>Stratiomyomorpha</taxon>
        <taxon>Stratiomyidae</taxon>
        <taxon>Hermetiinae</taxon>
        <taxon>Hermetia</taxon>
    </lineage>
</organism>
<evidence type="ECO:0000256" key="14">
    <source>
        <dbReference type="ARBA" id="ARBA00022803"/>
    </source>
</evidence>
<feature type="region of interest" description="Disordered" evidence="25">
    <location>
        <begin position="869"/>
        <end position="893"/>
    </location>
</feature>
<dbReference type="FunCoup" id="A0A7R8UNM2">
    <property type="interactions" value="355"/>
</dbReference>
<feature type="region of interest" description="Disordered" evidence="25">
    <location>
        <begin position="817"/>
        <end position="855"/>
    </location>
</feature>
<evidence type="ECO:0000256" key="1">
    <source>
        <dbReference type="ARBA" id="ARBA00004286"/>
    </source>
</evidence>
<evidence type="ECO:0000313" key="27">
    <source>
        <dbReference type="Proteomes" id="UP000594454"/>
    </source>
</evidence>
<dbReference type="Pfam" id="PF10345">
    <property type="entry name" value="Cohesin_load"/>
    <property type="match status" value="1"/>
</dbReference>
<evidence type="ECO:0000256" key="13">
    <source>
        <dbReference type="ARBA" id="ARBA00022776"/>
    </source>
</evidence>
<dbReference type="PROSITE" id="PS50088">
    <property type="entry name" value="ANK_REPEAT"/>
    <property type="match status" value="3"/>
</dbReference>
<dbReference type="OrthoDB" id="273147at2759"/>
<sequence>MEEKKLLRRKEKARDEGNNENLGFACKSLGDFYNQQGRYHEACKEYQQGTNIFSKLGKQLETAICNRMMAETFMLLGESEKALKHANIFLKMAKQIGNKIEVQRAYTTLGRTYLLQGQEASNITSASRPLKLAEKAFIQGLLICKELSGQISKVELLDMQARLYLNIGVTREHLGDLDESISYLEKAIKICKANDLYDLLHNCYESASLLYQKKKSDTLLALRFCNLALEVAERLPNRAKKECATRIIKADIMIQEGDFQSAKQVLRRAYKLKSPEINDREGIERTLKIVAALCNTLDQLVTTNSDDYETRKSLYEKMGDGCCLLQNYNKAIDYYLKMLECAEFCKKSPKDLVPPYVSLYQTYKDNKQYDKALEYLWKEYEVNKDEPVEAFNTLCNIADIYELESKPFWETQDCYQKAIEEARKANSSRLERIGFIRLMKLQQKFNMFTSMEILKDDANKRGIELDNVDDDSDSENGQLEEHNTPDIGDDICLDDLTDSEEEEIETKEKKETARPQRRRNVGITVKRNTKGETPLHQACIAGNLELVRRLIDQGHAINVRDHAGWLPLHEACNHGFREIVEILLDNGASSAINDKGGTNCDGITPLYDACSNGFTEIVDLLLERGANATLKTDFGDTTLNVLDKWRSTADLDLFEQAQYEKVRSKIAEQLDKAGMLNENNDIISPSHNGSAKKRNSNDHEVSLELLRRLACDSDSDNSDGVSSSRRHSRGKKTIFEDDVENEVNTTMELNETSPIAYTNTVLHTSNAKEEYKSVMESLKHPKRSFITSEISSKKRSGYLNPDEIDDDWLIEDMKPDKKKRKMTTDRNLYSSDPNSRTSFSSNSKENMISPFKNYSDDENSQDAFRILLDSKGVPRKSSKNKLPRSSSLTGSNHLKRQSSLLDSGFSRFRSESPQSVEESSELEPDSTTTIILPVERSPQKEVNPVVTTVSFKIKVEDEMLLIPVERKKLMEANIRWLAEETSRRYYNLVGLRPVLRLMTADGFAFEENDVINVALEYPMIAGKVLEWKISPLSQRYEEMCCQLQLSVNDNIKSVLEKSQSNCILLNDQALMPDATLPIFKALLHQTTLRVLDLSNNFIQNEGCKQLSRPLETLKHLNTLNLRGNCITSVGLSNLTSARLTELEDLDLSYNPLGNASIKEIDQICCHAMELKKLHLSSCNISNFYDFDLQFFNLTNFNMSFNSLTQSAAKSVILKLNSCRMQYLNLNFCTVNEHPFGSYLLEFLQSGTCEKFRCVELAGCHLTDMDVFNLTTHLSKAKDLEEINLSMNPKLTPRSLRYIFEYIPHVKRIHIEHCWPNTESIRWDELNLEAAEKKTELIILSGKEEDENTLRQLWDSKHGSHAKFLVEGDLYKLYTNDCDLR</sequence>
<dbReference type="PROSITE" id="PS50005">
    <property type="entry name" value="TPR"/>
    <property type="match status" value="1"/>
</dbReference>
<dbReference type="Proteomes" id="UP000594454">
    <property type="component" value="Chromosome 2"/>
</dbReference>
<evidence type="ECO:0000256" key="7">
    <source>
        <dbReference type="ARBA" id="ARBA00017829"/>
    </source>
</evidence>
<evidence type="ECO:0000256" key="5">
    <source>
        <dbReference type="ARBA" id="ARBA00011325"/>
    </source>
</evidence>
<accession>A0A7R8UNM2</accession>
<comment type="subcellular location">
    <subcellularLocation>
        <location evidence="1">Chromosome</location>
    </subcellularLocation>
    <subcellularLocation>
        <location evidence="2">Nucleus</location>
        <location evidence="2">Nucleoplasm</location>
    </subcellularLocation>
</comment>
<feature type="compositionally biased region" description="Polar residues" evidence="25">
    <location>
        <begin position="825"/>
        <end position="846"/>
    </location>
</feature>
<dbReference type="GO" id="GO:0007064">
    <property type="term" value="P:mitotic sister chromatid cohesion"/>
    <property type="evidence" value="ECO:0007669"/>
    <property type="project" value="InterPro"/>
</dbReference>
<dbReference type="InterPro" id="IPR019734">
    <property type="entry name" value="TPR_rpt"/>
</dbReference>
<dbReference type="GO" id="GO:0031297">
    <property type="term" value="P:replication fork processing"/>
    <property type="evidence" value="ECO:0007669"/>
    <property type="project" value="TreeGrafter"/>
</dbReference>
<dbReference type="GO" id="GO:0006325">
    <property type="term" value="P:chromatin organization"/>
    <property type="evidence" value="ECO:0007669"/>
    <property type="project" value="UniProtKB-KW"/>
</dbReference>
<dbReference type="Gene3D" id="1.25.40.20">
    <property type="entry name" value="Ankyrin repeat-containing domain"/>
    <property type="match status" value="1"/>
</dbReference>
<keyword evidence="11" id="KW-0677">Repeat</keyword>
<dbReference type="Gene3D" id="1.25.40.10">
    <property type="entry name" value="Tetratricopeptide repeat domain"/>
    <property type="match status" value="2"/>
</dbReference>
<evidence type="ECO:0000256" key="11">
    <source>
        <dbReference type="ARBA" id="ARBA00022737"/>
    </source>
</evidence>
<feature type="region of interest" description="Disordered" evidence="25">
    <location>
        <begin position="464"/>
        <end position="486"/>
    </location>
</feature>
<evidence type="ECO:0000256" key="18">
    <source>
        <dbReference type="ARBA" id="ARBA00023204"/>
    </source>
</evidence>
<evidence type="ECO:0000256" key="4">
    <source>
        <dbReference type="ARBA" id="ARBA00010999"/>
    </source>
</evidence>
<dbReference type="InParanoid" id="A0A7R8UNM2"/>
<keyword evidence="9" id="KW-0433">Leucine-rich repeat</keyword>
<dbReference type="InterPro" id="IPR019440">
    <property type="entry name" value="MAU2"/>
</dbReference>
<feature type="repeat" description="ANK" evidence="23">
    <location>
        <begin position="601"/>
        <end position="633"/>
    </location>
</feature>
<dbReference type="EMBL" id="LR899010">
    <property type="protein sequence ID" value="CAD7083272.1"/>
    <property type="molecule type" value="Genomic_DNA"/>
</dbReference>
<dbReference type="InterPro" id="IPR002110">
    <property type="entry name" value="Ankyrin_rpt"/>
</dbReference>
<evidence type="ECO:0000256" key="20">
    <source>
        <dbReference type="ARBA" id="ARBA00023306"/>
    </source>
</evidence>
<evidence type="ECO:0000256" key="22">
    <source>
        <dbReference type="ARBA" id="ARBA00030523"/>
    </source>
</evidence>
<proteinExistence type="inferred from homology"/>
<dbReference type="Gene3D" id="3.80.10.10">
    <property type="entry name" value="Ribonuclease Inhibitor"/>
    <property type="match status" value="2"/>
</dbReference>
<reference evidence="26 27" key="1">
    <citation type="submission" date="2020-11" db="EMBL/GenBank/DDBJ databases">
        <authorList>
            <person name="Wallbank WR R."/>
            <person name="Pardo Diaz C."/>
            <person name="Kozak K."/>
            <person name="Martin S."/>
            <person name="Jiggins C."/>
            <person name="Moest M."/>
            <person name="Warren A I."/>
            <person name="Generalovic N T."/>
            <person name="Byers J.R.P. K."/>
            <person name="Montejo-Kovacevich G."/>
            <person name="Yen C E."/>
        </authorList>
    </citation>
    <scope>NUCLEOTIDE SEQUENCE [LARGE SCALE GENOMIC DNA]</scope>
</reference>
<dbReference type="InterPro" id="IPR032675">
    <property type="entry name" value="LRR_dom_sf"/>
</dbReference>
<evidence type="ECO:0000256" key="21">
    <source>
        <dbReference type="ARBA" id="ARBA00025632"/>
    </source>
</evidence>
<evidence type="ECO:0000256" key="19">
    <source>
        <dbReference type="ARBA" id="ARBA00023242"/>
    </source>
</evidence>
<dbReference type="PROSITE" id="PS50297">
    <property type="entry name" value="ANK_REP_REGION"/>
    <property type="match status" value="3"/>
</dbReference>
<keyword evidence="27" id="KW-1185">Reference proteome</keyword>
<dbReference type="GO" id="GO:0005654">
    <property type="term" value="C:nucleoplasm"/>
    <property type="evidence" value="ECO:0007669"/>
    <property type="project" value="UniProtKB-SubCell"/>
</dbReference>
<evidence type="ECO:0000256" key="15">
    <source>
        <dbReference type="ARBA" id="ARBA00022829"/>
    </source>
</evidence>
<evidence type="ECO:0000256" key="10">
    <source>
        <dbReference type="ARBA" id="ARBA00022618"/>
    </source>
</evidence>
<dbReference type="SUPFAM" id="SSF52047">
    <property type="entry name" value="RNI-like"/>
    <property type="match status" value="1"/>
</dbReference>
<dbReference type="InterPro" id="IPR052311">
    <property type="entry name" value="MMS22L-TONSL_complex_comp"/>
</dbReference>
<dbReference type="PANTHER" id="PTHR46358">
    <property type="entry name" value="TONSOKU-LIKE PROTEIN"/>
    <property type="match status" value="1"/>
</dbReference>
<dbReference type="SMART" id="SM00368">
    <property type="entry name" value="LRR_RI"/>
    <property type="match status" value="2"/>
</dbReference>
<dbReference type="Pfam" id="PF00023">
    <property type="entry name" value="Ank"/>
    <property type="match status" value="1"/>
</dbReference>
<protein>
    <recommendedName>
        <fullName evidence="6">MAU2 chromatid cohesion factor homolog</fullName>
    </recommendedName>
    <alternativeName>
        <fullName evidence="22">Cohesin loading complex subunit SCC4 homolog</fullName>
    </alternativeName>
    <alternativeName>
        <fullName evidence="7">Tonsoku-like protein</fullName>
    </alternativeName>
</protein>
<comment type="subunit">
    <text evidence="5">Interacts with Nipped-B to form the cohesin loading complex.</text>
</comment>
<keyword evidence="18" id="KW-0234">DNA repair</keyword>
<feature type="compositionally biased region" description="Polar residues" evidence="25">
    <location>
        <begin position="677"/>
        <end position="689"/>
    </location>
</feature>
<dbReference type="Pfam" id="PF12796">
    <property type="entry name" value="Ank_2"/>
    <property type="match status" value="1"/>
</dbReference>
<dbReference type="InterPro" id="IPR001611">
    <property type="entry name" value="Leu-rich_rpt"/>
</dbReference>
<evidence type="ECO:0000256" key="2">
    <source>
        <dbReference type="ARBA" id="ARBA00004642"/>
    </source>
</evidence>
<feature type="repeat" description="TPR" evidence="24">
    <location>
        <begin position="161"/>
        <end position="194"/>
    </location>
</feature>
<dbReference type="Pfam" id="PF13424">
    <property type="entry name" value="TPR_12"/>
    <property type="match status" value="1"/>
</dbReference>
<comment type="similarity">
    <text evidence="4">Belongs to the Tonsoku family.</text>
</comment>
<evidence type="ECO:0000256" key="3">
    <source>
        <dbReference type="ARBA" id="ARBA00008585"/>
    </source>
</evidence>
<keyword evidence="8" id="KW-0158">Chromosome</keyword>
<dbReference type="InterPro" id="IPR036770">
    <property type="entry name" value="Ankyrin_rpt-contain_sf"/>
</dbReference>
<evidence type="ECO:0000256" key="6">
    <source>
        <dbReference type="ARBA" id="ARBA00017198"/>
    </source>
</evidence>
<dbReference type="GO" id="GO:0007059">
    <property type="term" value="P:chromosome segregation"/>
    <property type="evidence" value="ECO:0007669"/>
    <property type="project" value="UniProtKB-KW"/>
</dbReference>
<keyword evidence="15" id="KW-0159">Chromosome partition</keyword>
<comment type="function">
    <text evidence="21">Required for association of the cohesin complex with chromatin during interphase. Plays a role in sister chromatid cohesion and normal progression through prometaphase.</text>
</comment>
<evidence type="ECO:0000313" key="26">
    <source>
        <dbReference type="EMBL" id="CAD7083272.1"/>
    </source>
</evidence>
<dbReference type="SUPFAM" id="SSF48403">
    <property type="entry name" value="Ankyrin repeat"/>
    <property type="match status" value="1"/>
</dbReference>
<dbReference type="OMA" id="ITQHLAK"/>
<dbReference type="InterPro" id="IPR011990">
    <property type="entry name" value="TPR-like_helical_dom_sf"/>
</dbReference>
<feature type="compositionally biased region" description="Polar residues" evidence="25">
    <location>
        <begin position="883"/>
        <end position="893"/>
    </location>
</feature>
<feature type="repeat" description="ANK" evidence="23">
    <location>
        <begin position="563"/>
        <end position="595"/>
    </location>
</feature>
<comment type="similarity">
    <text evidence="3">Belongs to the SCC4/mau-2 family.</text>
</comment>
<keyword evidence="12" id="KW-0227">DNA damage</keyword>
<feature type="region of interest" description="Disordered" evidence="25">
    <location>
        <begin position="713"/>
        <end position="733"/>
    </location>
</feature>
<dbReference type="SMART" id="SM00028">
    <property type="entry name" value="TPR"/>
    <property type="match status" value="6"/>
</dbReference>
<evidence type="ECO:0000256" key="25">
    <source>
        <dbReference type="SAM" id="MobiDB-lite"/>
    </source>
</evidence>
<evidence type="ECO:0000256" key="23">
    <source>
        <dbReference type="PROSITE-ProRule" id="PRU00023"/>
    </source>
</evidence>
<keyword evidence="13" id="KW-0498">Mitosis</keyword>
<dbReference type="SUPFAM" id="SSF48452">
    <property type="entry name" value="TPR-like"/>
    <property type="match status" value="2"/>
</dbReference>
<dbReference type="SMART" id="SM00248">
    <property type="entry name" value="ANK"/>
    <property type="match status" value="3"/>
</dbReference>
<dbReference type="GO" id="GO:0051301">
    <property type="term" value="P:cell division"/>
    <property type="evidence" value="ECO:0007669"/>
    <property type="project" value="UniProtKB-KW"/>
</dbReference>
<keyword evidence="14 24" id="KW-0802">TPR repeat</keyword>
<gene>
    <name evidence="26" type="ORF">HERILL_LOCUS6244</name>
</gene>
<feature type="compositionally biased region" description="Basic residues" evidence="25">
    <location>
        <begin position="873"/>
        <end position="882"/>
    </location>
</feature>
<keyword evidence="20" id="KW-0131">Cell cycle</keyword>
<keyword evidence="10" id="KW-0132">Cell division</keyword>
<evidence type="ECO:0000256" key="17">
    <source>
        <dbReference type="ARBA" id="ARBA00023043"/>
    </source>
</evidence>
<name>A0A7R8UNM2_HERIL</name>
<keyword evidence="17 23" id="KW-0040">ANK repeat</keyword>
<dbReference type="PROSITE" id="PS51450">
    <property type="entry name" value="LRR"/>
    <property type="match status" value="1"/>
</dbReference>
<feature type="region of interest" description="Disordered" evidence="25">
    <location>
        <begin position="499"/>
        <end position="523"/>
    </location>
</feature>
<dbReference type="GO" id="GO:0043596">
    <property type="term" value="C:nuclear replication fork"/>
    <property type="evidence" value="ECO:0007669"/>
    <property type="project" value="TreeGrafter"/>
</dbReference>
<dbReference type="Pfam" id="PF13516">
    <property type="entry name" value="LRR_6"/>
    <property type="match status" value="2"/>
</dbReference>
<dbReference type="PRINTS" id="PR01415">
    <property type="entry name" value="ANKYRIN"/>
</dbReference>
<evidence type="ECO:0000256" key="12">
    <source>
        <dbReference type="ARBA" id="ARBA00022763"/>
    </source>
</evidence>
<dbReference type="PANTHER" id="PTHR46358:SF1">
    <property type="entry name" value="TONSOKU-LIKE PROTEIN"/>
    <property type="match status" value="1"/>
</dbReference>